<dbReference type="EMBL" id="CAJFCV020000006">
    <property type="protein sequence ID" value="CAG9131087.1"/>
    <property type="molecule type" value="Genomic_DNA"/>
</dbReference>
<feature type="compositionally biased region" description="Polar residues" evidence="1">
    <location>
        <begin position="65"/>
        <end position="74"/>
    </location>
</feature>
<dbReference type="EMBL" id="CAJFDI010000006">
    <property type="protein sequence ID" value="CAD5234974.1"/>
    <property type="molecule type" value="Genomic_DNA"/>
</dbReference>
<evidence type="ECO:0000313" key="6">
    <source>
        <dbReference type="WBParaSite" id="BXY_0335100.1"/>
    </source>
</evidence>
<proteinExistence type="predicted"/>
<gene>
    <name evidence="3" type="ORF">BXYJ_LOCUS15065</name>
</gene>
<dbReference type="Proteomes" id="UP000659654">
    <property type="component" value="Unassembled WGS sequence"/>
</dbReference>
<feature type="transmembrane region" description="Helical" evidence="2">
    <location>
        <begin position="104"/>
        <end position="127"/>
    </location>
</feature>
<organism evidence="4 6">
    <name type="scientific">Bursaphelenchus xylophilus</name>
    <name type="common">Pinewood nematode worm</name>
    <name type="synonym">Aphelenchoides xylophilus</name>
    <dbReference type="NCBI Taxonomy" id="6326"/>
    <lineage>
        <taxon>Eukaryota</taxon>
        <taxon>Metazoa</taxon>
        <taxon>Ecdysozoa</taxon>
        <taxon>Nematoda</taxon>
        <taxon>Chromadorea</taxon>
        <taxon>Rhabditida</taxon>
        <taxon>Tylenchina</taxon>
        <taxon>Tylenchomorpha</taxon>
        <taxon>Aphelenchoidea</taxon>
        <taxon>Aphelenchoididae</taxon>
        <taxon>Bursaphelenchus</taxon>
    </lineage>
</organism>
<keyword evidence="5" id="KW-1185">Reference proteome</keyword>
<evidence type="ECO:0000313" key="5">
    <source>
        <dbReference type="Proteomes" id="UP000659654"/>
    </source>
</evidence>
<feature type="compositionally biased region" description="Pro residues" evidence="1">
    <location>
        <begin position="20"/>
        <end position="32"/>
    </location>
</feature>
<reference evidence="3" key="2">
    <citation type="submission" date="2020-09" db="EMBL/GenBank/DDBJ databases">
        <authorList>
            <person name="Kikuchi T."/>
        </authorList>
    </citation>
    <scope>NUCLEOTIDE SEQUENCE</scope>
    <source>
        <strain evidence="3">Ka4C1</strain>
    </source>
</reference>
<evidence type="ECO:0000313" key="4">
    <source>
        <dbReference type="Proteomes" id="UP000095284"/>
    </source>
</evidence>
<sequence>MFGGNYEAVGNPQNLDDFYAPPPPAPLPPAAPPSSQAPSTEPHAETFASTTSNSGGVVQRKKSQVDLTSKSNSIDQRKEGKGGSDEEILGNPVFRYKLALRTCYALWISILVTSLISFAIAILLFFAL</sequence>
<keyword evidence="2" id="KW-0472">Membrane</keyword>
<evidence type="ECO:0000256" key="2">
    <source>
        <dbReference type="SAM" id="Phobius"/>
    </source>
</evidence>
<feature type="compositionally biased region" description="Basic and acidic residues" evidence="1">
    <location>
        <begin position="75"/>
        <end position="84"/>
    </location>
</feature>
<feature type="compositionally biased region" description="Polar residues" evidence="1">
    <location>
        <begin position="47"/>
        <end position="56"/>
    </location>
</feature>
<protein>
    <submittedName>
        <fullName evidence="3">(pine wood nematode) hypothetical protein</fullName>
    </submittedName>
</protein>
<keyword evidence="2" id="KW-1133">Transmembrane helix</keyword>
<accession>A0A1I7RRK4</accession>
<feature type="region of interest" description="Disordered" evidence="1">
    <location>
        <begin position="1"/>
        <end position="88"/>
    </location>
</feature>
<evidence type="ECO:0000256" key="1">
    <source>
        <dbReference type="SAM" id="MobiDB-lite"/>
    </source>
</evidence>
<dbReference type="WBParaSite" id="BXY_0335100.1">
    <property type="protein sequence ID" value="BXY_0335100.1"/>
    <property type="gene ID" value="BXY_0335100"/>
</dbReference>
<evidence type="ECO:0000313" key="3">
    <source>
        <dbReference type="EMBL" id="CAD5234974.1"/>
    </source>
</evidence>
<dbReference type="Proteomes" id="UP000095284">
    <property type="component" value="Unplaced"/>
</dbReference>
<keyword evidence="2" id="KW-0812">Transmembrane</keyword>
<name>A0A1I7RRK4_BURXY</name>
<dbReference type="AlphaFoldDB" id="A0A1I7RRK4"/>
<dbReference type="Proteomes" id="UP000582659">
    <property type="component" value="Unassembled WGS sequence"/>
</dbReference>
<reference evidence="6" key="1">
    <citation type="submission" date="2016-11" db="UniProtKB">
        <authorList>
            <consortium name="WormBaseParasite"/>
        </authorList>
    </citation>
    <scope>IDENTIFICATION</scope>
</reference>